<protein>
    <submittedName>
        <fullName evidence="2">Putative hemin transport protein</fullName>
    </submittedName>
</protein>
<dbReference type="GO" id="GO:0006826">
    <property type="term" value="P:iron ion transport"/>
    <property type="evidence" value="ECO:0007669"/>
    <property type="project" value="InterPro"/>
</dbReference>
<organism evidence="2 3">
    <name type="scientific">Caenispirillum bisanense</name>
    <dbReference type="NCBI Taxonomy" id="414052"/>
    <lineage>
        <taxon>Bacteria</taxon>
        <taxon>Pseudomonadati</taxon>
        <taxon>Pseudomonadota</taxon>
        <taxon>Alphaproteobacteria</taxon>
        <taxon>Rhodospirillales</taxon>
        <taxon>Novispirillaceae</taxon>
        <taxon>Caenispirillum</taxon>
    </lineage>
</organism>
<name>A0A286GRM8_9PROT</name>
<evidence type="ECO:0000313" key="3">
    <source>
        <dbReference type="Proteomes" id="UP000219621"/>
    </source>
</evidence>
<dbReference type="AlphaFoldDB" id="A0A286GRM8"/>
<dbReference type="Gene3D" id="3.40.1570.10">
    <property type="entry name" value="HemS/ChuS/ChuX like domains"/>
    <property type="match status" value="2"/>
</dbReference>
<evidence type="ECO:0000313" key="2">
    <source>
        <dbReference type="EMBL" id="SOD98193.1"/>
    </source>
</evidence>
<dbReference type="RefSeq" id="WP_176525225.1">
    <property type="nucleotide sequence ID" value="NZ_OCNJ01000007.1"/>
</dbReference>
<dbReference type="SUPFAM" id="SSF144064">
    <property type="entry name" value="Heme iron utilization protein-like"/>
    <property type="match status" value="1"/>
</dbReference>
<dbReference type="CDD" id="cd16830">
    <property type="entry name" value="HemS-like_N"/>
    <property type="match status" value="1"/>
</dbReference>
<evidence type="ECO:0000259" key="1">
    <source>
        <dbReference type="Pfam" id="PF05171"/>
    </source>
</evidence>
<sequence>MTMHPASLAALSEAWSSVHAGTAEQRPRDLAASLGHPEAQLVAAGSPATGVRRLEGGRWAELIHALPEVGEVMVLTRNDHAVHEKTGCFGNVRGMGGAMLVLNDAVDLRLFLSVWHSGFDVTTTGLHGERRSLQIFDVHGDAVIKIYRTANTDAAAFDALCGRFHDAEAGPALLTLDPAPARDLPPPDDAVDMEVLRTGWRDLQDVHDFRRLLKDAGASRHQALRLIGPEFAEEVTPDALSRTLTLAADQAVPIMVFVGNRGCVQIHSGPVKKIVEMRGWTNVLDPGFNLHVVTAATATAWVVRKPQADGVVTALELYDADGRNFAILYGVRPAGVPESDAWRAVLETLPRLPEGGRTAAA</sequence>
<dbReference type="Proteomes" id="UP000219621">
    <property type="component" value="Unassembled WGS sequence"/>
</dbReference>
<gene>
    <name evidence="2" type="ORF">SAMN05421508_107239</name>
</gene>
<keyword evidence="3" id="KW-1185">Reference proteome</keyword>
<dbReference type="Pfam" id="PF05171">
    <property type="entry name" value="HemS"/>
    <property type="match status" value="2"/>
</dbReference>
<accession>A0A286GRM8</accession>
<feature type="domain" description="Haemin-degrading HemS/ChuX" evidence="1">
    <location>
        <begin position="37"/>
        <end position="164"/>
    </location>
</feature>
<dbReference type="EMBL" id="OCNJ01000007">
    <property type="protein sequence ID" value="SOD98193.1"/>
    <property type="molecule type" value="Genomic_DNA"/>
</dbReference>
<reference evidence="2 3" key="1">
    <citation type="submission" date="2017-09" db="EMBL/GenBank/DDBJ databases">
        <authorList>
            <person name="Ehlers B."/>
            <person name="Leendertz F.H."/>
        </authorList>
    </citation>
    <scope>NUCLEOTIDE SEQUENCE [LARGE SCALE GENOMIC DNA]</scope>
    <source>
        <strain evidence="2 3">USBA 140</strain>
    </source>
</reference>
<dbReference type="CDD" id="cd16831">
    <property type="entry name" value="HemS-like_C"/>
    <property type="match status" value="1"/>
</dbReference>
<dbReference type="InterPro" id="IPR053733">
    <property type="entry name" value="Heme_Transport_Util_sf"/>
</dbReference>
<proteinExistence type="predicted"/>
<feature type="domain" description="Haemin-degrading HemS/ChuX" evidence="1">
    <location>
        <begin position="218"/>
        <end position="349"/>
    </location>
</feature>
<dbReference type="InterPro" id="IPR007845">
    <property type="entry name" value="HemS/ChuX_dom"/>
</dbReference>